<dbReference type="OrthoDB" id="5527724at2"/>
<sequence length="626" mass="67043">MSGVRTRSFAAALLLGIAGCGLEPQPEPDPEPIPVTDLSPGIVLRGGDYADFDDHLVELLVHEGHVYVANSTLGVAAMRLDDDGGVTLTDPGSLPSTLRRCTSVAVHAKSDTLYCGSDAPMGATGPVVEVYDISTPGTVTWRGAFALEKPAIRDLEVVGDQLLIQQFDDGIWTAQIGAGGLLSQLSDTGIVGNARVSVAVNGEVVTLFADPAGPGAQLRLFDPSTWTELDRLALAGPPLGLSADAEAGSRVAVGLGSGGMAVVGVRDHALTLERTLAPPAVVTTGLLAGDIAVAVTLSGVFAWDLAAEQSSSDDSPRLFGFGPAAMLGHERAGNMLHGVLHEGEVLTSDWLWVERWALDPAGEVLELDVPRGIYVQPEGPVRWRMRNPGPIALRAELWFDRRPVWVGELGPWAVIDVDVPVELRARILAADEPNTRLSVRVYDPKVPSVGEPVSSTVLVIAQREVDDPMPPATGDVFPTLTLADVEHEIYTLPTPAGSQTIWFWPDCALMWPQLEDLAWLGREGRDLGRGEPIMLGSFDPAQDGFATRWALDGATFGLWGVAAPELGDANDFIDEEDIYMPFFIPTMPGDAMPTDYVIDSQGVIRSIERMYRGPWTLVVPWPWDQD</sequence>
<dbReference type="EMBL" id="PVNL01000126">
    <property type="protein sequence ID" value="PRP98113.1"/>
    <property type="molecule type" value="Genomic_DNA"/>
</dbReference>
<evidence type="ECO:0000313" key="2">
    <source>
        <dbReference type="Proteomes" id="UP000238823"/>
    </source>
</evidence>
<reference evidence="1 2" key="1">
    <citation type="submission" date="2018-03" db="EMBL/GenBank/DDBJ databases">
        <title>Draft Genome Sequences of the Obligatory Marine Myxobacteria Enhygromyxa salina SWB007.</title>
        <authorList>
            <person name="Poehlein A."/>
            <person name="Moghaddam J.A."/>
            <person name="Harms H."/>
            <person name="Alanjari M."/>
            <person name="Koenig G.M."/>
            <person name="Daniel R."/>
            <person name="Schaeberle T.F."/>
        </authorList>
    </citation>
    <scope>NUCLEOTIDE SEQUENCE [LARGE SCALE GENOMIC DNA]</scope>
    <source>
        <strain evidence="1 2">SWB007</strain>
    </source>
</reference>
<organism evidence="1 2">
    <name type="scientific">Enhygromyxa salina</name>
    <dbReference type="NCBI Taxonomy" id="215803"/>
    <lineage>
        <taxon>Bacteria</taxon>
        <taxon>Pseudomonadati</taxon>
        <taxon>Myxococcota</taxon>
        <taxon>Polyangia</taxon>
        <taxon>Nannocystales</taxon>
        <taxon>Nannocystaceae</taxon>
        <taxon>Enhygromyxa</taxon>
    </lineage>
</organism>
<gene>
    <name evidence="1" type="ORF">ENSA7_66100</name>
</gene>
<dbReference type="AlphaFoldDB" id="A0A2S9XZ43"/>
<dbReference type="SUPFAM" id="SSF50998">
    <property type="entry name" value="Quinoprotein alcohol dehydrogenase-like"/>
    <property type="match status" value="1"/>
</dbReference>
<dbReference type="PROSITE" id="PS51257">
    <property type="entry name" value="PROKAR_LIPOPROTEIN"/>
    <property type="match status" value="1"/>
</dbReference>
<proteinExistence type="predicted"/>
<name>A0A2S9XZ43_9BACT</name>
<dbReference type="InterPro" id="IPR011047">
    <property type="entry name" value="Quinoprotein_ADH-like_sf"/>
</dbReference>
<accession>A0A2S9XZ43</accession>
<dbReference type="RefSeq" id="WP_146158425.1">
    <property type="nucleotide sequence ID" value="NZ_PVNL01000126.1"/>
</dbReference>
<comment type="caution">
    <text evidence="1">The sequence shown here is derived from an EMBL/GenBank/DDBJ whole genome shotgun (WGS) entry which is preliminary data.</text>
</comment>
<protein>
    <submittedName>
        <fullName evidence="1">Uncharacterized protein</fullName>
    </submittedName>
</protein>
<evidence type="ECO:0000313" key="1">
    <source>
        <dbReference type="EMBL" id="PRP98113.1"/>
    </source>
</evidence>
<dbReference type="Proteomes" id="UP000238823">
    <property type="component" value="Unassembled WGS sequence"/>
</dbReference>